<dbReference type="Pfam" id="PF00487">
    <property type="entry name" value="FA_desaturase"/>
    <property type="match status" value="1"/>
</dbReference>
<dbReference type="PANTHER" id="PTHR11351:SF21">
    <property type="entry name" value="GH07782P"/>
    <property type="match status" value="1"/>
</dbReference>
<keyword evidence="16" id="KW-1185">Reference proteome</keyword>
<reference evidence="15" key="1">
    <citation type="submission" date="2021-03" db="EMBL/GenBank/DDBJ databases">
        <title>Chromosome level genome of the anhydrobiotic midge Polypedilum vanderplanki.</title>
        <authorList>
            <person name="Yoshida Y."/>
            <person name="Kikawada T."/>
            <person name="Gusev O."/>
        </authorList>
    </citation>
    <scope>NUCLEOTIDE SEQUENCE</scope>
    <source>
        <strain evidence="15">NIAS01</strain>
        <tissue evidence="15">Whole body or cell culture</tissue>
    </source>
</reference>
<dbReference type="GO" id="GO:0004768">
    <property type="term" value="F:stearoyl-CoA 9-desaturase activity"/>
    <property type="evidence" value="ECO:0007669"/>
    <property type="project" value="InterPro"/>
</dbReference>
<proteinExistence type="inferred from homology"/>
<dbReference type="OrthoDB" id="10260134at2759"/>
<keyword evidence="4 12" id="KW-0812">Transmembrane</keyword>
<evidence type="ECO:0000256" key="12">
    <source>
        <dbReference type="RuleBase" id="RU000581"/>
    </source>
</evidence>
<evidence type="ECO:0000256" key="8">
    <source>
        <dbReference type="ARBA" id="ARBA00023004"/>
    </source>
</evidence>
<evidence type="ECO:0000256" key="4">
    <source>
        <dbReference type="ARBA" id="ARBA00022692"/>
    </source>
</evidence>
<evidence type="ECO:0000259" key="14">
    <source>
        <dbReference type="Pfam" id="PF00487"/>
    </source>
</evidence>
<comment type="similarity">
    <text evidence="2 12">Belongs to the fatty acid desaturase type 1 family.</text>
</comment>
<dbReference type="PIRSF" id="PIRSF000345">
    <property type="entry name" value="OLE1"/>
    <property type="match status" value="1"/>
</dbReference>
<dbReference type="GO" id="GO:0006636">
    <property type="term" value="P:unsaturated fatty acid biosynthetic process"/>
    <property type="evidence" value="ECO:0007669"/>
    <property type="project" value="InterPro"/>
</dbReference>
<dbReference type="AlphaFoldDB" id="A0A9J6BTA9"/>
<dbReference type="EMBL" id="JADBJN010000003">
    <property type="protein sequence ID" value="KAG5672944.1"/>
    <property type="molecule type" value="Genomic_DNA"/>
</dbReference>
<comment type="subcellular location">
    <subcellularLocation>
        <location evidence="1">Membrane</location>
        <topology evidence="1">Multi-pass membrane protein</topology>
    </subcellularLocation>
</comment>
<feature type="transmembrane region" description="Helical" evidence="13">
    <location>
        <begin position="133"/>
        <end position="155"/>
    </location>
</feature>
<evidence type="ECO:0000256" key="3">
    <source>
        <dbReference type="ARBA" id="ARBA00022516"/>
    </source>
</evidence>
<evidence type="ECO:0000256" key="5">
    <source>
        <dbReference type="ARBA" id="ARBA00022832"/>
    </source>
</evidence>
<keyword evidence="11 12" id="KW-0275">Fatty acid biosynthesis</keyword>
<dbReference type="InterPro" id="IPR005804">
    <property type="entry name" value="FA_desaturase_dom"/>
</dbReference>
<keyword evidence="9" id="KW-0443">Lipid metabolism</keyword>
<evidence type="ECO:0000313" key="15">
    <source>
        <dbReference type="EMBL" id="KAG5672944.1"/>
    </source>
</evidence>
<keyword evidence="7 12" id="KW-0560">Oxidoreductase</keyword>
<feature type="domain" description="Fatty acid desaturase" evidence="14">
    <location>
        <begin position="134"/>
        <end position="337"/>
    </location>
</feature>
<protein>
    <recommendedName>
        <fullName evidence="14">Fatty acid desaturase domain-containing protein</fullName>
    </recommendedName>
</protein>
<dbReference type="InterPro" id="IPR015876">
    <property type="entry name" value="Acyl-CoA_DS"/>
</dbReference>
<feature type="transmembrane region" description="Helical" evidence="13">
    <location>
        <begin position="104"/>
        <end position="127"/>
    </location>
</feature>
<keyword evidence="8" id="KW-0408">Iron</keyword>
<gene>
    <name evidence="15" type="ORF">PVAND_003031</name>
</gene>
<name>A0A9J6BTA9_POLVA</name>
<evidence type="ECO:0000256" key="6">
    <source>
        <dbReference type="ARBA" id="ARBA00022989"/>
    </source>
</evidence>
<evidence type="ECO:0000256" key="2">
    <source>
        <dbReference type="ARBA" id="ARBA00009295"/>
    </source>
</evidence>
<keyword evidence="6 13" id="KW-1133">Transmembrane helix</keyword>
<evidence type="ECO:0000256" key="10">
    <source>
        <dbReference type="ARBA" id="ARBA00023136"/>
    </source>
</evidence>
<evidence type="ECO:0000256" key="1">
    <source>
        <dbReference type="ARBA" id="ARBA00004141"/>
    </source>
</evidence>
<dbReference type="GO" id="GO:0005506">
    <property type="term" value="F:iron ion binding"/>
    <property type="evidence" value="ECO:0007669"/>
    <property type="project" value="TreeGrafter"/>
</dbReference>
<evidence type="ECO:0000256" key="13">
    <source>
        <dbReference type="SAM" id="Phobius"/>
    </source>
</evidence>
<comment type="cofactor">
    <cofactor evidence="12">
        <name>Fe(2+)</name>
        <dbReference type="ChEBI" id="CHEBI:29033"/>
    </cofactor>
</comment>
<dbReference type="GO" id="GO:0005789">
    <property type="term" value="C:endoplasmic reticulum membrane"/>
    <property type="evidence" value="ECO:0007669"/>
    <property type="project" value="TreeGrafter"/>
</dbReference>
<dbReference type="PRINTS" id="PR00075">
    <property type="entry name" value="FACDDSATRASE"/>
</dbReference>
<comment type="caution">
    <text evidence="15">The sequence shown here is derived from an EMBL/GenBank/DDBJ whole genome shotgun (WGS) entry which is preliminary data.</text>
</comment>
<feature type="transmembrane region" description="Helical" evidence="13">
    <location>
        <begin position="253"/>
        <end position="271"/>
    </location>
</feature>
<keyword evidence="10 13" id="KW-0472">Membrane</keyword>
<evidence type="ECO:0000256" key="11">
    <source>
        <dbReference type="ARBA" id="ARBA00023160"/>
    </source>
</evidence>
<evidence type="ECO:0000256" key="9">
    <source>
        <dbReference type="ARBA" id="ARBA00023098"/>
    </source>
</evidence>
<dbReference type="CDD" id="cd03505">
    <property type="entry name" value="Delta9-FADS-like"/>
    <property type="match status" value="1"/>
</dbReference>
<keyword evidence="3 12" id="KW-0444">Lipid biosynthesis</keyword>
<evidence type="ECO:0000313" key="16">
    <source>
        <dbReference type="Proteomes" id="UP001107558"/>
    </source>
</evidence>
<dbReference type="PANTHER" id="PTHR11351">
    <property type="entry name" value="ACYL-COA DESATURASE"/>
    <property type="match status" value="1"/>
</dbReference>
<dbReference type="Proteomes" id="UP001107558">
    <property type="component" value="Chromosome 3"/>
</dbReference>
<feature type="transmembrane region" description="Helical" evidence="13">
    <location>
        <begin position="283"/>
        <end position="303"/>
    </location>
</feature>
<accession>A0A9J6BTA9</accession>
<keyword evidence="5" id="KW-0276">Fatty acid metabolism</keyword>
<evidence type="ECO:0000256" key="7">
    <source>
        <dbReference type="ARBA" id="ARBA00023002"/>
    </source>
</evidence>
<comment type="domain">
    <text evidence="12">The histidine box domains are involved in binding the catalytic metal ions.</text>
</comment>
<organism evidence="15 16">
    <name type="scientific">Polypedilum vanderplanki</name>
    <name type="common">Sleeping chironomid midge</name>
    <dbReference type="NCBI Taxonomy" id="319348"/>
    <lineage>
        <taxon>Eukaryota</taxon>
        <taxon>Metazoa</taxon>
        <taxon>Ecdysozoa</taxon>
        <taxon>Arthropoda</taxon>
        <taxon>Hexapoda</taxon>
        <taxon>Insecta</taxon>
        <taxon>Pterygota</taxon>
        <taxon>Neoptera</taxon>
        <taxon>Endopterygota</taxon>
        <taxon>Diptera</taxon>
        <taxon>Nematocera</taxon>
        <taxon>Chironomoidea</taxon>
        <taxon>Chironomidae</taxon>
        <taxon>Chironominae</taxon>
        <taxon>Polypedilum</taxon>
        <taxon>Polypedilum</taxon>
    </lineage>
</organism>
<dbReference type="InterPro" id="IPR009160">
    <property type="entry name" value="Acyl-CoA_deSatase_haem/ster-bd"/>
</dbReference>
<sequence length="417" mass="47944">MGVANDSDSDFEEITNINDKMNHVQAVTVVETTLDENSKCVNNQIKSNITKRNVFKDSNNNVQQITKESLNVDSSKQTSTNDEDDQPMEYTLLGFIKFKSPIKWLNTVSIILIHLIFIFGFFTYPLYGKILTTLWGFVVGGICGFGVTGGAHRFWCHRSYKAKLPLRIILMLCYCTAGQNTLYDWVRDHRVHHKYSETDADPHNSNRGFFFAHVGWLMLQKHPEVIKKGRAIDMSDVLADPVIQFHQKYFIPLKILCCFILPTIVPVYFWGESWYMAFMSQAVLRYLFSLNFTWLVNSAAHMWGYKPYDRRINPVENVAVAVVAMGEGWHNYHHVFPWDYKAAELGDYKLNITTFWIDLFAKIGWAYDLKQPSEDLVRKTVQKYGDGCHSVWGHGQSENIHAPVEAIPAPGEENLGY</sequence>